<organism evidence="12 13">
    <name type="scientific">Desulfacinum infernum DSM 9756</name>
    <dbReference type="NCBI Taxonomy" id="1121391"/>
    <lineage>
        <taxon>Bacteria</taxon>
        <taxon>Pseudomonadati</taxon>
        <taxon>Thermodesulfobacteriota</taxon>
        <taxon>Syntrophobacteria</taxon>
        <taxon>Syntrophobacterales</taxon>
        <taxon>Syntrophobacteraceae</taxon>
        <taxon>Desulfacinum</taxon>
    </lineage>
</organism>
<dbReference type="Gene3D" id="3.40.605.10">
    <property type="entry name" value="Aldehyde Dehydrogenase, Chain A, domain 1"/>
    <property type="match status" value="1"/>
</dbReference>
<feature type="domain" description="Aldehyde dehydrogenase" evidence="11">
    <location>
        <begin position="12"/>
        <end position="467"/>
    </location>
</feature>
<dbReference type="Gene3D" id="3.40.309.10">
    <property type="entry name" value="Aldehyde Dehydrogenase, Chain A, domain 2"/>
    <property type="match status" value="1"/>
</dbReference>
<evidence type="ECO:0000256" key="8">
    <source>
        <dbReference type="ARBA" id="ARBA00070319"/>
    </source>
</evidence>
<dbReference type="RefSeq" id="WP_073037816.1">
    <property type="nucleotide sequence ID" value="NZ_FQVB01000009.1"/>
</dbReference>
<keyword evidence="4" id="KW-0520">NAD</keyword>
<dbReference type="EC" id="1.2.1.65" evidence="7"/>
<evidence type="ECO:0000256" key="3">
    <source>
        <dbReference type="ARBA" id="ARBA00023002"/>
    </source>
</evidence>
<dbReference type="InterPro" id="IPR016161">
    <property type="entry name" value="Ald_DH/histidinol_DH"/>
</dbReference>
<dbReference type="InterPro" id="IPR029510">
    <property type="entry name" value="Ald_DH_CS_GLU"/>
</dbReference>
<evidence type="ECO:0000256" key="5">
    <source>
        <dbReference type="ARBA" id="ARBA00035632"/>
    </source>
</evidence>
<sequence>MKRYPMFIGGKWVDARSGEYFDDINPYTGEVYAHVAKGDERDADSAMAAAYEARKAWASTPPAQRAAVLSRAAAILEAERREFAEVLTSEGGGTSNKVLFEISQTMDLLHTAAADCKAILGSTYQTDPEKLSITVRSPKGTVVAISPWNFPLILSMYKVAYALGTGNTVVLKPSSETPVIGLKIGELFQKAGLTPGALNVVTGPGRQLGDALIADERCSLVTLTGSTETGRHVAKKAAERMKETVLELGGKNPLIILSDADLDLAVSTAAFGTFLHQGQICMSVGRIIIEAKAAQAFAEKLAKKAARLAKGDPALPQTVVGPLINDEQVRKVDQLVRDAVDKGAELLHGGRFEGRVYDPTVLLGVNPGMRIYHEEAFGPVASIIPVQDEIEALRVANDNEYGLSAAVLTRDIHKALHLAEGLEAGMVHVNDSTIHAEACCPFGGLKGSGHGREGGRFSIEAYTDLKWLTIQKGVKQYPF</sequence>
<dbReference type="Pfam" id="PF00171">
    <property type="entry name" value="Aldedh"/>
    <property type="match status" value="1"/>
</dbReference>
<dbReference type="STRING" id="1121391.SAMN02745206_01153"/>
<dbReference type="InterPro" id="IPR016163">
    <property type="entry name" value="Ald_DH_C"/>
</dbReference>
<evidence type="ECO:0000259" key="11">
    <source>
        <dbReference type="Pfam" id="PF00171"/>
    </source>
</evidence>
<dbReference type="OrthoDB" id="9762913at2"/>
<dbReference type="PANTHER" id="PTHR42986">
    <property type="entry name" value="BENZALDEHYDE DEHYDROGENASE YFMT"/>
    <property type="match status" value="1"/>
</dbReference>
<dbReference type="EMBL" id="FQVB01000009">
    <property type="protein sequence ID" value="SHE98642.1"/>
    <property type="molecule type" value="Genomic_DNA"/>
</dbReference>
<feature type="active site" evidence="9">
    <location>
        <position position="247"/>
    </location>
</feature>
<comment type="catalytic activity">
    <reaction evidence="6">
        <text>salicylaldehyde + NAD(+) + H2O = salicylate + NADH + 2 H(+)</text>
        <dbReference type="Rhea" id="RHEA:18537"/>
        <dbReference type="ChEBI" id="CHEBI:15377"/>
        <dbReference type="ChEBI" id="CHEBI:15378"/>
        <dbReference type="ChEBI" id="CHEBI:16008"/>
        <dbReference type="ChEBI" id="CHEBI:30762"/>
        <dbReference type="ChEBI" id="CHEBI:57540"/>
        <dbReference type="ChEBI" id="CHEBI:57945"/>
        <dbReference type="EC" id="1.2.1.65"/>
    </reaction>
</comment>
<reference evidence="13" key="1">
    <citation type="submission" date="2016-11" db="EMBL/GenBank/DDBJ databases">
        <authorList>
            <person name="Varghese N."/>
            <person name="Submissions S."/>
        </authorList>
    </citation>
    <scope>NUCLEOTIDE SEQUENCE [LARGE SCALE GENOMIC DNA]</scope>
    <source>
        <strain evidence="13">DSM 9756</strain>
    </source>
</reference>
<evidence type="ECO:0000256" key="2">
    <source>
        <dbReference type="ARBA" id="ARBA00022797"/>
    </source>
</evidence>
<accession>A0A1M4XZI1</accession>
<dbReference type="InterPro" id="IPR015590">
    <property type="entry name" value="Aldehyde_DH_dom"/>
</dbReference>
<evidence type="ECO:0000256" key="10">
    <source>
        <dbReference type="RuleBase" id="RU003345"/>
    </source>
</evidence>
<dbReference type="PANTHER" id="PTHR42986:SF1">
    <property type="entry name" value="BENZALDEHYDE DEHYDROGENASE YFMT"/>
    <property type="match status" value="1"/>
</dbReference>
<evidence type="ECO:0000313" key="13">
    <source>
        <dbReference type="Proteomes" id="UP000184076"/>
    </source>
</evidence>
<proteinExistence type="inferred from homology"/>
<protein>
    <recommendedName>
        <fullName evidence="8">Salicylaldehyde dehydrogenase</fullName>
        <ecNumber evidence="7">1.2.1.65</ecNumber>
    </recommendedName>
</protein>
<dbReference type="FunFam" id="3.40.605.10:FF:000007">
    <property type="entry name" value="NAD/NADP-dependent betaine aldehyde dehydrogenase"/>
    <property type="match status" value="1"/>
</dbReference>
<dbReference type="Proteomes" id="UP000184076">
    <property type="component" value="Unassembled WGS sequence"/>
</dbReference>
<evidence type="ECO:0000256" key="1">
    <source>
        <dbReference type="ARBA" id="ARBA00009986"/>
    </source>
</evidence>
<keyword evidence="2" id="KW-0058">Aromatic hydrocarbons catabolism</keyword>
<gene>
    <name evidence="12" type="ORF">SAMN02745206_01153</name>
</gene>
<dbReference type="AlphaFoldDB" id="A0A1M4XZI1"/>
<dbReference type="FunFam" id="3.40.309.10:FF:000010">
    <property type="entry name" value="Gamma-aminobutyraldehyde dehydrogenase"/>
    <property type="match status" value="1"/>
</dbReference>
<dbReference type="PROSITE" id="PS00687">
    <property type="entry name" value="ALDEHYDE_DEHYDR_GLU"/>
    <property type="match status" value="1"/>
</dbReference>
<comment type="pathway">
    <text evidence="5">Aromatic compound metabolism; naphthalene degradation.</text>
</comment>
<keyword evidence="3 10" id="KW-0560">Oxidoreductase</keyword>
<dbReference type="InterPro" id="IPR016162">
    <property type="entry name" value="Ald_DH_N"/>
</dbReference>
<evidence type="ECO:0000256" key="4">
    <source>
        <dbReference type="ARBA" id="ARBA00023027"/>
    </source>
</evidence>
<evidence type="ECO:0000313" key="12">
    <source>
        <dbReference type="EMBL" id="SHE98642.1"/>
    </source>
</evidence>
<dbReference type="GO" id="GO:0018485">
    <property type="term" value="F:salicylaldehyde dehydrogenase (NAD+) activity"/>
    <property type="evidence" value="ECO:0007669"/>
    <property type="project" value="UniProtKB-EC"/>
</dbReference>
<evidence type="ECO:0000256" key="9">
    <source>
        <dbReference type="PROSITE-ProRule" id="PRU10007"/>
    </source>
</evidence>
<dbReference type="SUPFAM" id="SSF53720">
    <property type="entry name" value="ALDH-like"/>
    <property type="match status" value="1"/>
</dbReference>
<comment type="similarity">
    <text evidence="1 10">Belongs to the aldehyde dehydrogenase family.</text>
</comment>
<evidence type="ECO:0000256" key="6">
    <source>
        <dbReference type="ARBA" id="ARBA00050596"/>
    </source>
</evidence>
<keyword evidence="13" id="KW-1185">Reference proteome</keyword>
<evidence type="ECO:0000256" key="7">
    <source>
        <dbReference type="ARBA" id="ARBA00066992"/>
    </source>
</evidence>
<name>A0A1M4XZI1_9BACT</name>